<dbReference type="Gene3D" id="3.40.50.850">
    <property type="entry name" value="Isochorismatase-like"/>
    <property type="match status" value="1"/>
</dbReference>
<dbReference type="InterPro" id="IPR000868">
    <property type="entry name" value="Isochorismatase-like_dom"/>
</dbReference>
<dbReference type="PANTHER" id="PTHR11080">
    <property type="entry name" value="PYRAZINAMIDASE/NICOTINAMIDASE"/>
    <property type="match status" value="1"/>
</dbReference>
<protein>
    <recommendedName>
        <fullName evidence="6">nicotinamidase</fullName>
        <ecNumber evidence="6">3.5.1.19</ecNumber>
    </recommendedName>
    <alternativeName>
        <fullName evidence="7">Nicotinamide deamidase</fullName>
    </alternativeName>
</protein>
<evidence type="ECO:0000256" key="3">
    <source>
        <dbReference type="ARBA" id="ARBA00022723"/>
    </source>
</evidence>
<name>A0A6J4H8N6_9ACTN</name>
<sequence length="219" mass="21970">MSDATVTTDTTDPGGAALRRGLLIVDLQNDFCEGGSLAVAGGAAVAQAVGGLVASGVYDVVVASQDWHGDPGDHFAAAGAEPDYTTTWPAHCVADTPGADIHWAFAVGFDSAGVDPARGPIDFIVRKGFDRAAYSAFEGTVVGSEGQALADELAARGVRALDVVGIATDYCVAASATDAASSGLATRVLLEFCAGVAPETTATAVAAMVDRGIEVVGRP</sequence>
<dbReference type="GO" id="GO:0046872">
    <property type="term" value="F:metal ion binding"/>
    <property type="evidence" value="ECO:0007669"/>
    <property type="project" value="UniProtKB-KW"/>
</dbReference>
<dbReference type="GO" id="GO:0019363">
    <property type="term" value="P:pyridine nucleotide biosynthetic process"/>
    <property type="evidence" value="ECO:0007669"/>
    <property type="project" value="UniProtKB-KW"/>
</dbReference>
<dbReference type="PANTHER" id="PTHR11080:SF2">
    <property type="entry name" value="LD05707P"/>
    <property type="match status" value="1"/>
</dbReference>
<evidence type="ECO:0000256" key="6">
    <source>
        <dbReference type="ARBA" id="ARBA00039017"/>
    </source>
</evidence>
<keyword evidence="4 9" id="KW-0378">Hydrolase</keyword>
<comment type="pathway">
    <text evidence="5">Cofactor biosynthesis; nicotinate biosynthesis; nicotinate from nicotinamide: step 1/1.</text>
</comment>
<dbReference type="InterPro" id="IPR052347">
    <property type="entry name" value="Isochorismatase_Nicotinamidase"/>
</dbReference>
<dbReference type="AlphaFoldDB" id="A0A6J4H8N6"/>
<evidence type="ECO:0000313" key="9">
    <source>
        <dbReference type="EMBL" id="CAA9216731.1"/>
    </source>
</evidence>
<keyword evidence="2" id="KW-0662">Pyridine nucleotide biosynthesis</keyword>
<evidence type="ECO:0000256" key="4">
    <source>
        <dbReference type="ARBA" id="ARBA00022801"/>
    </source>
</evidence>
<evidence type="ECO:0000256" key="2">
    <source>
        <dbReference type="ARBA" id="ARBA00022642"/>
    </source>
</evidence>
<dbReference type="GO" id="GO:0008936">
    <property type="term" value="F:nicotinamidase activity"/>
    <property type="evidence" value="ECO:0007669"/>
    <property type="project" value="UniProtKB-EC"/>
</dbReference>
<dbReference type="Pfam" id="PF00857">
    <property type="entry name" value="Isochorismatase"/>
    <property type="match status" value="1"/>
</dbReference>
<evidence type="ECO:0000256" key="1">
    <source>
        <dbReference type="ARBA" id="ARBA00006336"/>
    </source>
</evidence>
<evidence type="ECO:0000256" key="7">
    <source>
        <dbReference type="ARBA" id="ARBA00043224"/>
    </source>
</evidence>
<evidence type="ECO:0000256" key="5">
    <source>
        <dbReference type="ARBA" id="ARBA00037900"/>
    </source>
</evidence>
<dbReference type="SUPFAM" id="SSF52499">
    <property type="entry name" value="Isochorismatase-like hydrolases"/>
    <property type="match status" value="1"/>
</dbReference>
<comment type="similarity">
    <text evidence="1">Belongs to the isochorismatase family.</text>
</comment>
<dbReference type="EC" id="3.5.1.19" evidence="6"/>
<accession>A0A6J4H8N6</accession>
<gene>
    <name evidence="9" type="ORF">AVDCRST_MAG50-270</name>
</gene>
<dbReference type="EMBL" id="CADCTF010000018">
    <property type="protein sequence ID" value="CAA9216731.1"/>
    <property type="molecule type" value="Genomic_DNA"/>
</dbReference>
<organism evidence="9">
    <name type="scientific">uncultured Acidimicrobiales bacterium</name>
    <dbReference type="NCBI Taxonomy" id="310071"/>
    <lineage>
        <taxon>Bacteria</taxon>
        <taxon>Bacillati</taxon>
        <taxon>Actinomycetota</taxon>
        <taxon>Acidimicrobiia</taxon>
        <taxon>Acidimicrobiales</taxon>
        <taxon>environmental samples</taxon>
    </lineage>
</organism>
<feature type="domain" description="Isochorismatase-like" evidence="8">
    <location>
        <begin position="22"/>
        <end position="216"/>
    </location>
</feature>
<dbReference type="InterPro" id="IPR036380">
    <property type="entry name" value="Isochorismatase-like_sf"/>
</dbReference>
<evidence type="ECO:0000259" key="8">
    <source>
        <dbReference type="Pfam" id="PF00857"/>
    </source>
</evidence>
<keyword evidence="3" id="KW-0479">Metal-binding</keyword>
<reference evidence="9" key="1">
    <citation type="submission" date="2020-02" db="EMBL/GenBank/DDBJ databases">
        <authorList>
            <person name="Meier V. D."/>
        </authorList>
    </citation>
    <scope>NUCLEOTIDE SEQUENCE</scope>
    <source>
        <strain evidence="9">AVDCRST_MAG50</strain>
    </source>
</reference>
<proteinExistence type="inferred from homology"/>